<keyword evidence="7" id="KW-0969">Cilium</keyword>
<keyword evidence="8" id="KW-1185">Reference proteome</keyword>
<dbReference type="Pfam" id="PF07317">
    <property type="entry name" value="PilZN"/>
    <property type="match status" value="1"/>
</dbReference>
<reference evidence="7 8" key="1">
    <citation type="journal article" date="2014" name="Int. J. Syst. Evol. Microbiol.">
        <title>Solimonas terrae sp. nov., isolated from soil.</title>
        <authorList>
            <person name="Kim S.J."/>
            <person name="Moon J.Y."/>
            <person name="Weon H.Y."/>
            <person name="Ahn J.H."/>
            <person name="Chen W.M."/>
            <person name="Kwon S.W."/>
        </authorList>
    </citation>
    <scope>NUCLEOTIDE SEQUENCE [LARGE SCALE GENOMIC DNA]</scope>
    <source>
        <strain evidence="7 8">KIS83-12</strain>
    </source>
</reference>
<keyword evidence="2" id="KW-0547">Nucleotide-binding</keyword>
<dbReference type="RefSeq" id="WP_166253702.1">
    <property type="nucleotide sequence ID" value="NZ_JAAMOW010000003.1"/>
</dbReference>
<evidence type="ECO:0000313" key="7">
    <source>
        <dbReference type="EMBL" id="NGY04398.1"/>
    </source>
</evidence>
<evidence type="ECO:0000256" key="2">
    <source>
        <dbReference type="ARBA" id="ARBA00022741"/>
    </source>
</evidence>
<keyword evidence="7" id="KW-0966">Cell projection</keyword>
<evidence type="ECO:0000259" key="5">
    <source>
        <dbReference type="Pfam" id="PF07238"/>
    </source>
</evidence>
<dbReference type="Gene3D" id="2.40.10.220">
    <property type="entry name" value="predicted glycosyltransferase like domains"/>
    <property type="match status" value="1"/>
</dbReference>
<protein>
    <submittedName>
        <fullName evidence="7">Flagellar brake protein</fullName>
    </submittedName>
</protein>
<dbReference type="AlphaFoldDB" id="A0A6M2BPJ2"/>
<keyword evidence="3" id="KW-0975">Bacterial flagellum</keyword>
<dbReference type="InterPro" id="IPR009926">
    <property type="entry name" value="T3SS_YcgR_PilZN"/>
</dbReference>
<evidence type="ECO:0000313" key="8">
    <source>
        <dbReference type="Proteomes" id="UP000472676"/>
    </source>
</evidence>
<dbReference type="Pfam" id="PF07238">
    <property type="entry name" value="PilZ"/>
    <property type="match status" value="1"/>
</dbReference>
<comment type="caution">
    <text evidence="7">The sequence shown here is derived from an EMBL/GenBank/DDBJ whole genome shotgun (WGS) entry which is preliminary data.</text>
</comment>
<evidence type="ECO:0000259" key="6">
    <source>
        <dbReference type="Pfam" id="PF07317"/>
    </source>
</evidence>
<keyword evidence="1" id="KW-0973">c-di-GMP</keyword>
<dbReference type="EMBL" id="JAAMOW010000003">
    <property type="protein sequence ID" value="NGY04398.1"/>
    <property type="molecule type" value="Genomic_DNA"/>
</dbReference>
<name>A0A6M2BPJ2_9GAMM</name>
<proteinExistence type="predicted"/>
<gene>
    <name evidence="7" type="ORF">G7Y85_06465</name>
</gene>
<dbReference type="SUPFAM" id="SSF141371">
    <property type="entry name" value="PilZ domain-like"/>
    <property type="match status" value="1"/>
</dbReference>
<dbReference type="Proteomes" id="UP000472676">
    <property type="component" value="Unassembled WGS sequence"/>
</dbReference>
<feature type="region of interest" description="Disordered" evidence="4">
    <location>
        <begin position="1"/>
        <end position="23"/>
    </location>
</feature>
<dbReference type="InterPro" id="IPR009875">
    <property type="entry name" value="PilZ_domain"/>
</dbReference>
<evidence type="ECO:0000256" key="3">
    <source>
        <dbReference type="ARBA" id="ARBA00023143"/>
    </source>
</evidence>
<accession>A0A6M2BPJ2</accession>
<feature type="domain" description="Type III secretion system flagellar brake protein YcgR PilZN" evidence="6">
    <location>
        <begin position="28"/>
        <end position="119"/>
    </location>
</feature>
<sequence>MSPRIAESAESELPSPSGSREVDDSIGIDTLLRRLCRFNSLISVRRAGDEDSHATTVLLVQHMLRRVVIDTLPESLSVPGTLLHLRTRFDGAELNFNSTVIGRLLHDGAPALAIAIPTGIRLHERRVTRRLPVPAASKLPASTARLDQTHFRFEVADVSVLGAGGTAHDAPVLMVGDKLELLIELPGSSVPVQAEVRTRSGSGRTLRLGLRFTDLRPHHLDRLSAALLRLERRELRNHHSR</sequence>
<dbReference type="InterPro" id="IPR012349">
    <property type="entry name" value="Split_barrel_FMN-bd"/>
</dbReference>
<dbReference type="Gene3D" id="2.30.110.10">
    <property type="entry name" value="Electron Transport, Fmn-binding Protein, Chain A"/>
    <property type="match status" value="1"/>
</dbReference>
<dbReference type="GO" id="GO:0035438">
    <property type="term" value="F:cyclic-di-GMP binding"/>
    <property type="evidence" value="ECO:0007669"/>
    <property type="project" value="InterPro"/>
</dbReference>
<evidence type="ECO:0000256" key="1">
    <source>
        <dbReference type="ARBA" id="ARBA00022636"/>
    </source>
</evidence>
<keyword evidence="7" id="KW-0282">Flagellum</keyword>
<organism evidence="7 8">
    <name type="scientific">Solimonas terrae</name>
    <dbReference type="NCBI Taxonomy" id="1396819"/>
    <lineage>
        <taxon>Bacteria</taxon>
        <taxon>Pseudomonadati</taxon>
        <taxon>Pseudomonadota</taxon>
        <taxon>Gammaproteobacteria</taxon>
        <taxon>Nevskiales</taxon>
        <taxon>Nevskiaceae</taxon>
        <taxon>Solimonas</taxon>
    </lineage>
</organism>
<feature type="domain" description="PilZ" evidence="5">
    <location>
        <begin position="125"/>
        <end position="226"/>
    </location>
</feature>
<feature type="compositionally biased region" description="Low complexity" evidence="4">
    <location>
        <begin position="1"/>
        <end position="19"/>
    </location>
</feature>
<evidence type="ECO:0000256" key="4">
    <source>
        <dbReference type="SAM" id="MobiDB-lite"/>
    </source>
</evidence>